<dbReference type="EMBL" id="CP119313">
    <property type="protein sequence ID" value="WEK20424.1"/>
    <property type="molecule type" value="Genomic_DNA"/>
</dbReference>
<evidence type="ECO:0000313" key="3">
    <source>
        <dbReference type="Proteomes" id="UP001214530"/>
    </source>
</evidence>
<dbReference type="GO" id="GO:0004197">
    <property type="term" value="F:cysteine-type endopeptidase activity"/>
    <property type="evidence" value="ECO:0007669"/>
    <property type="project" value="InterPro"/>
</dbReference>
<feature type="domain" description="Peptidase C14 caspase" evidence="1">
    <location>
        <begin position="3"/>
        <end position="200"/>
    </location>
</feature>
<organism evidence="2 3">
    <name type="scientific">Candidatus Pedobacter colombiensis</name>
    <dbReference type="NCBI Taxonomy" id="3121371"/>
    <lineage>
        <taxon>Bacteria</taxon>
        <taxon>Pseudomonadati</taxon>
        <taxon>Bacteroidota</taxon>
        <taxon>Sphingobacteriia</taxon>
        <taxon>Sphingobacteriales</taxon>
        <taxon>Sphingobacteriaceae</taxon>
        <taxon>Pedobacter</taxon>
    </lineage>
</organism>
<name>A0AAJ5W9J8_9SPHI</name>
<reference evidence="2" key="1">
    <citation type="submission" date="2023-03" db="EMBL/GenBank/DDBJ databases">
        <title>Andean soil-derived lignocellulolytic bacterial consortium as a source of novel taxa and putative plastic-active enzymes.</title>
        <authorList>
            <person name="Diaz-Garcia L."/>
            <person name="Chuvochina M."/>
            <person name="Feuerriegel G."/>
            <person name="Bunk B."/>
            <person name="Sproer C."/>
            <person name="Streit W.R."/>
            <person name="Rodriguez L.M."/>
            <person name="Overmann J."/>
            <person name="Jimenez D.J."/>
        </authorList>
    </citation>
    <scope>NUCLEOTIDE SEQUENCE</scope>
    <source>
        <strain evidence="2">MAG 3858</strain>
    </source>
</reference>
<accession>A0AAJ5W9J8</accession>
<dbReference type="Pfam" id="PF00656">
    <property type="entry name" value="Peptidase_C14"/>
    <property type="match status" value="1"/>
</dbReference>
<sequence length="578" mass="65356">MKKCAVVIGVDRTGILPELNAAAKGANDFALWAESQAYDTVLLTDHNKNVTVRDIKDAIRKFVDEKIYDVMIVFFSGHGILKSAMDEQWLLSEAPGDLNEAVNVQPSRLIARKSGIPHIVFISDACRSLPKNSLISEMFGSVIFPNVPQSDQDTDIDMFYATKPGDPAYELPIEESLRNYKGVYTRCLLEALYGRVPDVLKKIVEKNVEYNAVLSQELKQYLRKSVPLAAEAVSIRLSQFPDSEVTSITPKHLSKFKTPPSRILVWDGEEMAMEMALPNLNYEIGELDLDIGKQEENGNQEYHRIDSEQEKQNEIVKLIVDANGLNSNRIHTGFTVVGIEYFLENTYGDDCYIFRENGAIQIEILTSPVAKKGFLLKLLDGKSVPLAILPGFIGTLVFENGVLLNVNYHPSRTNRKFSNYERNLIDIETRRAMIAAECTSGIFKISNDFPYILNSASYLRQYKEFDPTLGLYSAYAYAQAGNMEGIASVFSFMDREAEPVLFDVAMLYEYSGQNRKVQINEIAAPFCPLLNQGWSYLSIDPMRYDPNLLFLSRYRLPGLWTTFTEEGTAFYESIYKNR</sequence>
<gene>
    <name evidence="2" type="ORF">P0Y49_04635</name>
</gene>
<dbReference type="InterPro" id="IPR011600">
    <property type="entry name" value="Pept_C14_caspase"/>
</dbReference>
<dbReference type="GO" id="GO:0006508">
    <property type="term" value="P:proteolysis"/>
    <property type="evidence" value="ECO:0007669"/>
    <property type="project" value="InterPro"/>
</dbReference>
<dbReference type="Proteomes" id="UP001214530">
    <property type="component" value="Chromosome"/>
</dbReference>
<proteinExistence type="predicted"/>
<protein>
    <submittedName>
        <fullName evidence="2">Caspase family protein</fullName>
    </submittedName>
</protein>
<evidence type="ECO:0000259" key="1">
    <source>
        <dbReference type="Pfam" id="PF00656"/>
    </source>
</evidence>
<dbReference type="SUPFAM" id="SSF52129">
    <property type="entry name" value="Caspase-like"/>
    <property type="match status" value="1"/>
</dbReference>
<dbReference type="Gene3D" id="3.40.50.1460">
    <property type="match status" value="1"/>
</dbReference>
<dbReference type="AlphaFoldDB" id="A0AAJ5W9J8"/>
<dbReference type="InterPro" id="IPR029030">
    <property type="entry name" value="Caspase-like_dom_sf"/>
</dbReference>
<evidence type="ECO:0000313" key="2">
    <source>
        <dbReference type="EMBL" id="WEK20424.1"/>
    </source>
</evidence>